<gene>
    <name evidence="1" type="ORF">AVEN_207714_1</name>
</gene>
<sequence length="77" mass="8921">PLVISFRCQKTWPTPDPALPLKTSIPHQPEVVGRRRIQSAPDTRVRARLLLEWCLDSFVPKPRFCHQAITTIYVKSR</sequence>
<feature type="non-terminal residue" evidence="1">
    <location>
        <position position="1"/>
    </location>
</feature>
<accession>A0A4Y2G5W7</accession>
<proteinExistence type="predicted"/>
<evidence type="ECO:0000313" key="2">
    <source>
        <dbReference type="Proteomes" id="UP000499080"/>
    </source>
</evidence>
<keyword evidence="2" id="KW-1185">Reference proteome</keyword>
<reference evidence="1 2" key="1">
    <citation type="journal article" date="2019" name="Sci. Rep.">
        <title>Orb-weaving spider Araneus ventricosus genome elucidates the spidroin gene catalogue.</title>
        <authorList>
            <person name="Kono N."/>
            <person name="Nakamura H."/>
            <person name="Ohtoshi R."/>
            <person name="Moran D.A.P."/>
            <person name="Shinohara A."/>
            <person name="Yoshida Y."/>
            <person name="Fujiwara M."/>
            <person name="Mori M."/>
            <person name="Tomita M."/>
            <person name="Arakawa K."/>
        </authorList>
    </citation>
    <scope>NUCLEOTIDE SEQUENCE [LARGE SCALE GENOMIC DNA]</scope>
</reference>
<dbReference type="Proteomes" id="UP000499080">
    <property type="component" value="Unassembled WGS sequence"/>
</dbReference>
<protein>
    <submittedName>
        <fullName evidence="1">Uncharacterized protein</fullName>
    </submittedName>
</protein>
<dbReference type="AlphaFoldDB" id="A0A4Y2G5W7"/>
<comment type="caution">
    <text evidence="1">The sequence shown here is derived from an EMBL/GenBank/DDBJ whole genome shotgun (WGS) entry which is preliminary data.</text>
</comment>
<organism evidence="1 2">
    <name type="scientific">Araneus ventricosus</name>
    <name type="common">Orbweaver spider</name>
    <name type="synonym">Epeira ventricosa</name>
    <dbReference type="NCBI Taxonomy" id="182803"/>
    <lineage>
        <taxon>Eukaryota</taxon>
        <taxon>Metazoa</taxon>
        <taxon>Ecdysozoa</taxon>
        <taxon>Arthropoda</taxon>
        <taxon>Chelicerata</taxon>
        <taxon>Arachnida</taxon>
        <taxon>Araneae</taxon>
        <taxon>Araneomorphae</taxon>
        <taxon>Entelegynae</taxon>
        <taxon>Araneoidea</taxon>
        <taxon>Araneidae</taxon>
        <taxon>Araneus</taxon>
    </lineage>
</organism>
<dbReference type="EMBL" id="BGPR01176388">
    <property type="protein sequence ID" value="GBM48156.1"/>
    <property type="molecule type" value="Genomic_DNA"/>
</dbReference>
<name>A0A4Y2G5W7_ARAVE</name>
<evidence type="ECO:0000313" key="1">
    <source>
        <dbReference type="EMBL" id="GBM48156.1"/>
    </source>
</evidence>